<organism evidence="2 3">
    <name type="scientific">Pleurodeles waltl</name>
    <name type="common">Iberian ribbed newt</name>
    <dbReference type="NCBI Taxonomy" id="8319"/>
    <lineage>
        <taxon>Eukaryota</taxon>
        <taxon>Metazoa</taxon>
        <taxon>Chordata</taxon>
        <taxon>Craniata</taxon>
        <taxon>Vertebrata</taxon>
        <taxon>Euteleostomi</taxon>
        <taxon>Amphibia</taxon>
        <taxon>Batrachia</taxon>
        <taxon>Caudata</taxon>
        <taxon>Salamandroidea</taxon>
        <taxon>Salamandridae</taxon>
        <taxon>Pleurodelinae</taxon>
        <taxon>Pleurodeles</taxon>
    </lineage>
</organism>
<dbReference type="Proteomes" id="UP001066276">
    <property type="component" value="Chromosome 1_1"/>
</dbReference>
<reference evidence="2" key="1">
    <citation type="journal article" date="2022" name="bioRxiv">
        <title>Sequencing and chromosome-scale assembly of the giantPleurodeles waltlgenome.</title>
        <authorList>
            <person name="Brown T."/>
            <person name="Elewa A."/>
            <person name="Iarovenko S."/>
            <person name="Subramanian E."/>
            <person name="Araus A.J."/>
            <person name="Petzold A."/>
            <person name="Susuki M."/>
            <person name="Suzuki K.-i.T."/>
            <person name="Hayashi T."/>
            <person name="Toyoda A."/>
            <person name="Oliveira C."/>
            <person name="Osipova E."/>
            <person name="Leigh N.D."/>
            <person name="Simon A."/>
            <person name="Yun M.H."/>
        </authorList>
    </citation>
    <scope>NUCLEOTIDE SEQUENCE</scope>
    <source>
        <strain evidence="2">20211129_DDA</strain>
        <tissue evidence="2">Liver</tissue>
    </source>
</reference>
<evidence type="ECO:0000256" key="1">
    <source>
        <dbReference type="SAM" id="MobiDB-lite"/>
    </source>
</evidence>
<sequence>MRLRSAAEETTYCRLRSLEMTHAGNANEDSTHGAGEMMQSIADGGWEITTRAAGFSDHREVGFPTQVLVGVEKQRKACPDLRVLTGSMHRSPAKRRNDAPQPSRRRNHARYRS</sequence>
<evidence type="ECO:0000313" key="2">
    <source>
        <dbReference type="EMBL" id="KAJ1214670.1"/>
    </source>
</evidence>
<gene>
    <name evidence="2" type="ORF">NDU88_002288</name>
</gene>
<name>A0AAV7WKZ6_PLEWA</name>
<proteinExistence type="predicted"/>
<protein>
    <submittedName>
        <fullName evidence="2">Uncharacterized protein</fullName>
    </submittedName>
</protein>
<dbReference type="AlphaFoldDB" id="A0AAV7WKZ6"/>
<dbReference type="EMBL" id="JANPWB010000001">
    <property type="protein sequence ID" value="KAJ1214670.1"/>
    <property type="molecule type" value="Genomic_DNA"/>
</dbReference>
<feature type="compositionally biased region" description="Basic residues" evidence="1">
    <location>
        <begin position="103"/>
        <end position="113"/>
    </location>
</feature>
<accession>A0AAV7WKZ6</accession>
<comment type="caution">
    <text evidence="2">The sequence shown here is derived from an EMBL/GenBank/DDBJ whole genome shotgun (WGS) entry which is preliminary data.</text>
</comment>
<keyword evidence="3" id="KW-1185">Reference proteome</keyword>
<evidence type="ECO:0000313" key="3">
    <source>
        <dbReference type="Proteomes" id="UP001066276"/>
    </source>
</evidence>
<feature type="region of interest" description="Disordered" evidence="1">
    <location>
        <begin position="82"/>
        <end position="113"/>
    </location>
</feature>